<dbReference type="Pfam" id="PF00231">
    <property type="entry name" value="ATP-synt"/>
    <property type="match status" value="1"/>
</dbReference>
<gene>
    <name evidence="10" type="primary">atpG</name>
    <name evidence="11" type="ORF">A3A34_04215</name>
</gene>
<evidence type="ECO:0000256" key="6">
    <source>
        <dbReference type="ARBA" id="ARBA00023065"/>
    </source>
</evidence>
<keyword evidence="9 10" id="KW-0066">ATP synthesis</keyword>
<dbReference type="GO" id="GO:0042777">
    <property type="term" value="P:proton motive force-driven plasma membrane ATP synthesis"/>
    <property type="evidence" value="ECO:0007669"/>
    <property type="project" value="UniProtKB-UniRule"/>
</dbReference>
<keyword evidence="8 10" id="KW-0139">CF(1)</keyword>
<dbReference type="STRING" id="1798507.A3A34_04215"/>
<dbReference type="CDD" id="cd12151">
    <property type="entry name" value="F1-ATPase_gamma"/>
    <property type="match status" value="1"/>
</dbReference>
<sequence length="308" mass="33820">MSLKNIKTKIYSVKKTATVTRAMEAVSAVKMRKSQERALSGRAYAAAALSVLERLSATSEAGHHPLMFDLRGRTSRKAAIIVVTSDKGLAGSLNSAVIRATEHELSMRNLDKTGVKIIAIGRRGADYFAMRDFDVALRQENIGDVVSDNDMRAVTDQVLLWHAAGDISECHIAYTNFISTFEQKPAVRHIIPITPETMKEMVRGIRPAKGKYAPVEGEKEVHPAAYTIEPDTETVLAELLPKLVNVAVFHALLESKASEHSARMVAMKSATDKAKEMAGELTRIFNKTRQSAITREVSEITSGIEAMR</sequence>
<proteinExistence type="inferred from homology"/>
<dbReference type="Gene3D" id="3.40.1380.10">
    <property type="match status" value="1"/>
</dbReference>
<dbReference type="InterPro" id="IPR000131">
    <property type="entry name" value="ATP_synth_F1_gsu"/>
</dbReference>
<keyword evidence="10" id="KW-1003">Cell membrane</keyword>
<evidence type="ECO:0000256" key="1">
    <source>
        <dbReference type="ARBA" id="ARBA00003456"/>
    </source>
</evidence>
<evidence type="ECO:0000256" key="9">
    <source>
        <dbReference type="ARBA" id="ARBA00023310"/>
    </source>
</evidence>
<keyword evidence="7 10" id="KW-0472">Membrane</keyword>
<dbReference type="InterPro" id="IPR035968">
    <property type="entry name" value="ATP_synth_F1_ATPase_gsu"/>
</dbReference>
<keyword evidence="4 10" id="KW-0813">Transport</keyword>
<dbReference type="PANTHER" id="PTHR11693:SF22">
    <property type="entry name" value="ATP SYNTHASE SUBUNIT GAMMA, MITOCHONDRIAL"/>
    <property type="match status" value="1"/>
</dbReference>
<dbReference type="Gene3D" id="1.10.287.80">
    <property type="entry name" value="ATP synthase, gamma subunit, helix hairpin domain"/>
    <property type="match status" value="2"/>
</dbReference>
<dbReference type="SUPFAM" id="SSF52943">
    <property type="entry name" value="ATP synthase (F1-ATPase), gamma subunit"/>
    <property type="match status" value="1"/>
</dbReference>
<comment type="function">
    <text evidence="1 10">Produces ATP from ADP in the presence of a proton gradient across the membrane. The gamma chain is believed to be important in regulating ATPase activity and the flow of protons through the CF(0) complex.</text>
</comment>
<evidence type="ECO:0000256" key="10">
    <source>
        <dbReference type="HAMAP-Rule" id="MF_00815"/>
    </source>
</evidence>
<keyword evidence="6 10" id="KW-0406">Ion transport</keyword>
<dbReference type="EMBL" id="MFLU01000010">
    <property type="protein sequence ID" value="OGG74991.1"/>
    <property type="molecule type" value="Genomic_DNA"/>
</dbReference>
<dbReference type="PANTHER" id="PTHR11693">
    <property type="entry name" value="ATP SYNTHASE GAMMA CHAIN"/>
    <property type="match status" value="1"/>
</dbReference>
<organism evidence="11 12">
    <name type="scientific">Candidatus Kaiserbacteria bacterium RIFCSPLOWO2_01_FULL_50_24</name>
    <dbReference type="NCBI Taxonomy" id="1798507"/>
    <lineage>
        <taxon>Bacteria</taxon>
        <taxon>Candidatus Kaiseribacteriota</taxon>
    </lineage>
</organism>
<evidence type="ECO:0000256" key="2">
    <source>
        <dbReference type="ARBA" id="ARBA00004170"/>
    </source>
</evidence>
<dbReference type="GO" id="GO:0045259">
    <property type="term" value="C:proton-transporting ATP synthase complex"/>
    <property type="evidence" value="ECO:0007669"/>
    <property type="project" value="UniProtKB-KW"/>
</dbReference>
<evidence type="ECO:0000256" key="4">
    <source>
        <dbReference type="ARBA" id="ARBA00022448"/>
    </source>
</evidence>
<evidence type="ECO:0000313" key="12">
    <source>
        <dbReference type="Proteomes" id="UP000178587"/>
    </source>
</evidence>
<evidence type="ECO:0000256" key="5">
    <source>
        <dbReference type="ARBA" id="ARBA00022781"/>
    </source>
</evidence>
<comment type="caution">
    <text evidence="11">The sequence shown here is derived from an EMBL/GenBank/DDBJ whole genome shotgun (WGS) entry which is preliminary data.</text>
</comment>
<reference evidence="11 12" key="1">
    <citation type="journal article" date="2016" name="Nat. Commun.">
        <title>Thousands of microbial genomes shed light on interconnected biogeochemical processes in an aquifer system.</title>
        <authorList>
            <person name="Anantharaman K."/>
            <person name="Brown C.T."/>
            <person name="Hug L.A."/>
            <person name="Sharon I."/>
            <person name="Castelle C.J."/>
            <person name="Probst A.J."/>
            <person name="Thomas B.C."/>
            <person name="Singh A."/>
            <person name="Wilkins M.J."/>
            <person name="Karaoz U."/>
            <person name="Brodie E.L."/>
            <person name="Williams K.H."/>
            <person name="Hubbard S.S."/>
            <person name="Banfield J.F."/>
        </authorList>
    </citation>
    <scope>NUCLEOTIDE SEQUENCE [LARGE SCALE GENOMIC DNA]</scope>
</reference>
<evidence type="ECO:0000256" key="3">
    <source>
        <dbReference type="ARBA" id="ARBA00007681"/>
    </source>
</evidence>
<comment type="subcellular location">
    <subcellularLocation>
        <location evidence="10">Cell membrane</location>
        <topology evidence="10">Peripheral membrane protein</topology>
    </subcellularLocation>
    <subcellularLocation>
        <location evidence="2">Membrane</location>
        <topology evidence="2">Peripheral membrane protein</topology>
    </subcellularLocation>
</comment>
<dbReference type="GO" id="GO:0046933">
    <property type="term" value="F:proton-transporting ATP synthase activity, rotational mechanism"/>
    <property type="evidence" value="ECO:0007669"/>
    <property type="project" value="UniProtKB-UniRule"/>
</dbReference>
<evidence type="ECO:0000313" key="11">
    <source>
        <dbReference type="EMBL" id="OGG74991.1"/>
    </source>
</evidence>
<dbReference type="GO" id="GO:0005524">
    <property type="term" value="F:ATP binding"/>
    <property type="evidence" value="ECO:0007669"/>
    <property type="project" value="UniProtKB-UniRule"/>
</dbReference>
<name>A0A1F6EMY8_9BACT</name>
<protein>
    <recommendedName>
        <fullName evidence="10">ATP synthase gamma chain</fullName>
    </recommendedName>
    <alternativeName>
        <fullName evidence="10">ATP synthase F1 sector gamma subunit</fullName>
    </alternativeName>
    <alternativeName>
        <fullName evidence="10">F-ATPase gamma subunit</fullName>
    </alternativeName>
</protein>
<dbReference type="PRINTS" id="PR00126">
    <property type="entry name" value="ATPASEGAMMA"/>
</dbReference>
<dbReference type="AlphaFoldDB" id="A0A1F6EMY8"/>
<comment type="subunit">
    <text evidence="10">F-type ATPases have 2 components, CF(1) - the catalytic core - and CF(0) - the membrane proton channel. CF(1) has five subunits: alpha(3), beta(3), gamma(1), delta(1), epsilon(1). CF(0) has three main subunits: a, b and c.</text>
</comment>
<dbReference type="NCBIfam" id="TIGR01146">
    <property type="entry name" value="ATPsyn_F1gamma"/>
    <property type="match status" value="1"/>
</dbReference>
<accession>A0A1F6EMY8</accession>
<dbReference type="HAMAP" id="MF_00815">
    <property type="entry name" value="ATP_synth_gamma_bact"/>
    <property type="match status" value="1"/>
</dbReference>
<dbReference type="GO" id="GO:0005886">
    <property type="term" value="C:plasma membrane"/>
    <property type="evidence" value="ECO:0007669"/>
    <property type="project" value="UniProtKB-SubCell"/>
</dbReference>
<dbReference type="Proteomes" id="UP000178587">
    <property type="component" value="Unassembled WGS sequence"/>
</dbReference>
<evidence type="ECO:0000256" key="7">
    <source>
        <dbReference type="ARBA" id="ARBA00023136"/>
    </source>
</evidence>
<comment type="similarity">
    <text evidence="3 10">Belongs to the ATPase gamma chain family.</text>
</comment>
<evidence type="ECO:0000256" key="8">
    <source>
        <dbReference type="ARBA" id="ARBA00023196"/>
    </source>
</evidence>
<keyword evidence="5 10" id="KW-0375">Hydrogen ion transport</keyword>